<sequence length="155" mass="17664">MNLIEKDLIFKEDFVSLDQAFKCLSKRFLERGLVKEGYLEALMEREKNYPTGIDLTAVSQEFPNIAIPHTESQYCNATKVIVIKLERDIVSKDMMNPDKDLNVKYLFMILNKDGGEQSNILAKIMEFATNKDNISMLSASDSLDSIYDVVNKLNA</sequence>
<dbReference type="Pfam" id="PF00359">
    <property type="entry name" value="PTS_EIIA_2"/>
    <property type="match status" value="1"/>
</dbReference>
<gene>
    <name evidence="2" type="ORF">AWN73_05305</name>
</gene>
<protein>
    <submittedName>
        <fullName evidence="2">PTS fructose transporter subunit IIBC</fullName>
    </submittedName>
</protein>
<dbReference type="Proteomes" id="UP000238081">
    <property type="component" value="Unassembled WGS sequence"/>
</dbReference>
<accession>A0A2S7F5X6</accession>
<dbReference type="SUPFAM" id="SSF55804">
    <property type="entry name" value="Phoshotransferase/anion transport protein"/>
    <property type="match status" value="1"/>
</dbReference>
<dbReference type="InterPro" id="IPR016152">
    <property type="entry name" value="PTrfase/Anion_transptr"/>
</dbReference>
<dbReference type="PANTHER" id="PTHR47738">
    <property type="entry name" value="PTS SYSTEM FRUCTOSE-LIKE EIIA COMPONENT-RELATED"/>
    <property type="match status" value="1"/>
</dbReference>
<evidence type="ECO:0000259" key="1">
    <source>
        <dbReference type="PROSITE" id="PS51094"/>
    </source>
</evidence>
<dbReference type="RefSeq" id="WP_003430031.1">
    <property type="nucleotide sequence ID" value="NZ_CAVLFH010000001.1"/>
</dbReference>
<dbReference type="PANTHER" id="PTHR47738:SF3">
    <property type="entry name" value="PHOSPHOTRANSFERASE SYSTEM MANNITOL_FRUCTOSE-SPECIFIC IIA DOMAIN CONTAINING PROTEIN"/>
    <property type="match status" value="1"/>
</dbReference>
<dbReference type="EMBL" id="LRDH01000151">
    <property type="protein sequence ID" value="PPV12247.1"/>
    <property type="molecule type" value="Genomic_DNA"/>
</dbReference>
<name>A0A2S7F5X6_CLOBU</name>
<dbReference type="Gene3D" id="3.40.930.10">
    <property type="entry name" value="Mannitol-specific EII, Chain A"/>
    <property type="match status" value="1"/>
</dbReference>
<dbReference type="InterPro" id="IPR002178">
    <property type="entry name" value="PTS_EIIA_type-2_dom"/>
</dbReference>
<evidence type="ECO:0000313" key="3">
    <source>
        <dbReference type="Proteomes" id="UP000238081"/>
    </source>
</evidence>
<evidence type="ECO:0000313" key="2">
    <source>
        <dbReference type="EMBL" id="PPV12247.1"/>
    </source>
</evidence>
<feature type="domain" description="PTS EIIA type-2" evidence="1">
    <location>
        <begin position="1"/>
        <end position="153"/>
    </location>
</feature>
<dbReference type="AlphaFoldDB" id="A0A2S7F5X6"/>
<dbReference type="PROSITE" id="PS51094">
    <property type="entry name" value="PTS_EIIA_TYPE_2"/>
    <property type="match status" value="1"/>
</dbReference>
<proteinExistence type="predicted"/>
<comment type="caution">
    <text evidence="2">The sequence shown here is derived from an EMBL/GenBank/DDBJ whole genome shotgun (WGS) entry which is preliminary data.</text>
</comment>
<dbReference type="CDD" id="cd00211">
    <property type="entry name" value="PTS_IIA_fru"/>
    <property type="match status" value="1"/>
</dbReference>
<reference evidence="2 3" key="1">
    <citation type="submission" date="2016-01" db="EMBL/GenBank/DDBJ databases">
        <title>Characterization of the Clostridium difficile lineages that are prevalent in Hong Kong and China.</title>
        <authorList>
            <person name="Kwok J.S.-L."/>
            <person name="Lam W.-Y."/>
            <person name="Ip M."/>
            <person name="Chan T.-F."/>
            <person name="Hawkey P.M."/>
            <person name="Tsui S.K.-W."/>
        </authorList>
    </citation>
    <scope>NUCLEOTIDE SEQUENCE [LARGE SCALE GENOMIC DNA]</scope>
    <source>
        <strain evidence="2 3">300064</strain>
    </source>
</reference>
<dbReference type="InterPro" id="IPR051541">
    <property type="entry name" value="PTS_SugarTrans_NitroReg"/>
</dbReference>
<organism evidence="2 3">
    <name type="scientific">Clostridium butyricum</name>
    <dbReference type="NCBI Taxonomy" id="1492"/>
    <lineage>
        <taxon>Bacteria</taxon>
        <taxon>Bacillati</taxon>
        <taxon>Bacillota</taxon>
        <taxon>Clostridia</taxon>
        <taxon>Eubacteriales</taxon>
        <taxon>Clostridiaceae</taxon>
        <taxon>Clostridium</taxon>
    </lineage>
</organism>